<organism evidence="3">
    <name type="scientific">Acididesulfobacillus acetoxydans</name>
    <dbReference type="NCBI Taxonomy" id="1561005"/>
    <lineage>
        <taxon>Bacteria</taxon>
        <taxon>Bacillati</taxon>
        <taxon>Bacillota</taxon>
        <taxon>Clostridia</taxon>
        <taxon>Eubacteriales</taxon>
        <taxon>Peptococcaceae</taxon>
        <taxon>Acididesulfobacillus</taxon>
    </lineage>
</organism>
<dbReference type="Proteomes" id="UP001071230">
    <property type="component" value="Unassembled WGS sequence"/>
</dbReference>
<dbReference type="SUPFAM" id="SSF53218">
    <property type="entry name" value="Molybdenum cofactor biosynthesis proteins"/>
    <property type="match status" value="1"/>
</dbReference>
<dbReference type="GO" id="GO:0046872">
    <property type="term" value="F:metal ion binding"/>
    <property type="evidence" value="ECO:0007669"/>
    <property type="project" value="UniProtKB-UniRule"/>
</dbReference>
<sequence>MQKIRVEDAVGSVLLHDLTQILPGESKGPRFKKGHIVREEDIPVLLSMGKENLYVWDRTEGLVHENEAAERLARAVTGPGLHLSEPSEGKITLTAEYSGLLYVAEEAVYDLNSLEYIVLATLHSHRPVEKGAKVAGTRVVPLMIEENILAEAERVAQSHNGPILEVKALRSWKVGVVTTGSEVYHGRIKDKFGPVVRAKIEGWGSTVIGQSFADDDIPMIQGRIREHLDKGAEMVLVTGGMSVDPDDVTPTAIRELGGELVTYGSPVLPGAMFLLAYLGDIPIMGLPGCVMYSKTTVFDLVAPRVLAGEHLTKRDIAKLGHGGLCLECKVCTYPHCPFGK</sequence>
<proteinExistence type="inferred from homology"/>
<protein>
    <recommendedName>
        <fullName evidence="1">Molybdopterin molybdenumtransferase</fullName>
        <ecNumber evidence="1">2.10.1.1</ecNumber>
    </recommendedName>
</protein>
<comment type="function">
    <text evidence="1">Catalyzes the insertion of molybdate into adenylated molybdopterin with the concomitant release of AMP.</text>
</comment>
<feature type="domain" description="MoaB/Mog" evidence="2">
    <location>
        <begin position="175"/>
        <end position="307"/>
    </location>
</feature>
<keyword evidence="5" id="KW-1185">Reference proteome</keyword>
<dbReference type="InterPro" id="IPR038987">
    <property type="entry name" value="MoeA-like"/>
</dbReference>
<dbReference type="GO" id="GO:0006777">
    <property type="term" value="P:Mo-molybdopterin cofactor biosynthetic process"/>
    <property type="evidence" value="ECO:0007669"/>
    <property type="project" value="UniProtKB-UniRule"/>
</dbReference>
<evidence type="ECO:0000313" key="4">
    <source>
        <dbReference type="EMBL" id="CEJ08261.1"/>
    </source>
</evidence>
<dbReference type="PANTHER" id="PTHR10192">
    <property type="entry name" value="MOLYBDOPTERIN BIOSYNTHESIS PROTEIN"/>
    <property type="match status" value="1"/>
</dbReference>
<dbReference type="KEGG" id="aacx:DEACI_2566"/>
<dbReference type="GO" id="GO:0005829">
    <property type="term" value="C:cytosol"/>
    <property type="evidence" value="ECO:0007669"/>
    <property type="project" value="TreeGrafter"/>
</dbReference>
<dbReference type="EC" id="2.10.1.1" evidence="1"/>
<dbReference type="SMART" id="SM00852">
    <property type="entry name" value="MoCF_biosynth"/>
    <property type="match status" value="1"/>
</dbReference>
<dbReference type="CDD" id="cd03522">
    <property type="entry name" value="MoeA_like"/>
    <property type="match status" value="1"/>
</dbReference>
<dbReference type="GO" id="GO:0061599">
    <property type="term" value="F:molybdopterin molybdotransferase activity"/>
    <property type="evidence" value="ECO:0007669"/>
    <property type="project" value="UniProtKB-UniRule"/>
</dbReference>
<keyword evidence="1" id="KW-0500">Molybdenum</keyword>
<keyword evidence="1" id="KW-0479">Metal-binding</keyword>
<keyword evidence="1" id="KW-0460">Magnesium</keyword>
<dbReference type="Proteomes" id="UP000836597">
    <property type="component" value="Chromosome"/>
</dbReference>
<dbReference type="InterPro" id="IPR001453">
    <property type="entry name" value="MoaB/Mog_dom"/>
</dbReference>
<evidence type="ECO:0000313" key="3">
    <source>
        <dbReference type="EMBL" id="CAA7601895.1"/>
    </source>
</evidence>
<name>A0A8S0Y3B0_9FIRM</name>
<dbReference type="RefSeq" id="WP_240985359.1">
    <property type="nucleotide sequence ID" value="NZ_CDGJ01000078.1"/>
</dbReference>
<keyword evidence="1" id="KW-0501">Molybdenum cofactor biosynthesis</keyword>
<dbReference type="Pfam" id="PF00994">
    <property type="entry name" value="MoCF_biosynth"/>
    <property type="match status" value="1"/>
</dbReference>
<reference evidence="4" key="1">
    <citation type="submission" date="2014-11" db="EMBL/GenBank/DDBJ databases">
        <authorList>
            <person name="Hornung B.V."/>
        </authorList>
    </citation>
    <scope>NUCLEOTIDE SEQUENCE</scope>
    <source>
        <strain evidence="4">INE</strain>
    </source>
</reference>
<dbReference type="Gene3D" id="3.40.980.10">
    <property type="entry name" value="MoaB/Mog-like domain"/>
    <property type="match status" value="1"/>
</dbReference>
<dbReference type="AlphaFoldDB" id="A0A8S0Y3B0"/>
<gene>
    <name evidence="3" type="ORF">DEACI_2566</name>
    <name evidence="4" type="ORF">DEACI_2737</name>
</gene>
<comment type="cofactor">
    <cofactor evidence="1">
        <name>Mg(2+)</name>
        <dbReference type="ChEBI" id="CHEBI:18420"/>
    </cofactor>
</comment>
<evidence type="ECO:0000256" key="1">
    <source>
        <dbReference type="RuleBase" id="RU365090"/>
    </source>
</evidence>
<accession>A0A8S0Y3B0</accession>
<evidence type="ECO:0000313" key="5">
    <source>
        <dbReference type="Proteomes" id="UP001071230"/>
    </source>
</evidence>
<comment type="pathway">
    <text evidence="1">Cofactor biosynthesis; molybdopterin biosynthesis.</text>
</comment>
<evidence type="ECO:0000259" key="2">
    <source>
        <dbReference type="SMART" id="SM00852"/>
    </source>
</evidence>
<dbReference type="EMBL" id="CDGJ01000078">
    <property type="protein sequence ID" value="CEJ08261.1"/>
    <property type="molecule type" value="Genomic_DNA"/>
</dbReference>
<reference evidence="3" key="2">
    <citation type="submission" date="2020-01" db="EMBL/GenBank/DDBJ databases">
        <authorList>
            <person name="Hornung B."/>
        </authorList>
    </citation>
    <scope>NUCLEOTIDE SEQUENCE</scope>
    <source>
        <strain evidence="3">PacBioINE</strain>
    </source>
</reference>
<comment type="catalytic activity">
    <reaction evidence="1">
        <text>adenylyl-molybdopterin + molybdate = Mo-molybdopterin + AMP + H(+)</text>
        <dbReference type="Rhea" id="RHEA:35047"/>
        <dbReference type="ChEBI" id="CHEBI:15378"/>
        <dbReference type="ChEBI" id="CHEBI:36264"/>
        <dbReference type="ChEBI" id="CHEBI:62727"/>
        <dbReference type="ChEBI" id="CHEBI:71302"/>
        <dbReference type="ChEBI" id="CHEBI:456215"/>
    </reaction>
</comment>
<dbReference type="PANTHER" id="PTHR10192:SF28">
    <property type="entry name" value="MOLYBDOPTERIN MOLYBDENUMTRANSFERASE"/>
    <property type="match status" value="1"/>
</dbReference>
<dbReference type="InterPro" id="IPR036425">
    <property type="entry name" value="MoaB/Mog-like_dom_sf"/>
</dbReference>
<comment type="similarity">
    <text evidence="1">Belongs to the MoeA family.</text>
</comment>
<keyword evidence="1" id="KW-0808">Transferase</keyword>
<dbReference type="EMBL" id="LR746496">
    <property type="protein sequence ID" value="CAA7601895.1"/>
    <property type="molecule type" value="Genomic_DNA"/>
</dbReference>